<sequence>MQHPSPTHIANPNMYPAVPIGSQQPPPQPPPGTFAPAFVSPVVSYTVPHGPPPPPPPYQMTAPPPAPVPAPLPPQPLQPQQPQFPVTSQAQMYGGITYYSPEMQQHSIKRTPPRRPPNPIPIQPPPENTKVRVDGQNLPAQLLESGELQQMQYIQVHEQHELQQHDQYVEEKQEEGSQVHVQSTEITDTQQTSVVQVVDGDNDDDDNKMKNDIDNELKSQKQVVVEKEEVNEPHQISEETSTATKDTTNETTACVSVN</sequence>
<feature type="compositionally biased region" description="Pro residues" evidence="1">
    <location>
        <begin position="114"/>
        <end position="127"/>
    </location>
</feature>
<evidence type="ECO:0000313" key="2">
    <source>
        <dbReference type="Proteomes" id="UP000694865"/>
    </source>
</evidence>
<accession>A0ABM0M8Q9</accession>
<feature type="compositionally biased region" description="Basic and acidic residues" evidence="1">
    <location>
        <begin position="207"/>
        <end position="237"/>
    </location>
</feature>
<proteinExistence type="predicted"/>
<feature type="compositionally biased region" description="Low complexity" evidence="1">
    <location>
        <begin position="238"/>
        <end position="252"/>
    </location>
</feature>
<evidence type="ECO:0000313" key="3">
    <source>
        <dbReference type="RefSeq" id="XP_006816400.1"/>
    </source>
</evidence>
<dbReference type="GeneID" id="102806949"/>
<feature type="compositionally biased region" description="Pro residues" evidence="1">
    <location>
        <begin position="24"/>
        <end position="33"/>
    </location>
</feature>
<reference evidence="3" key="1">
    <citation type="submission" date="2025-08" db="UniProtKB">
        <authorList>
            <consortium name="RefSeq"/>
        </authorList>
    </citation>
    <scope>IDENTIFICATION</scope>
    <source>
        <tissue evidence="3">Testes</tissue>
    </source>
</reference>
<feature type="compositionally biased region" description="Polar residues" evidence="1">
    <location>
        <begin position="1"/>
        <end position="10"/>
    </location>
</feature>
<evidence type="ECO:0000256" key="1">
    <source>
        <dbReference type="SAM" id="MobiDB-lite"/>
    </source>
</evidence>
<dbReference type="PRINTS" id="PR01217">
    <property type="entry name" value="PRICHEXTENSN"/>
</dbReference>
<keyword evidence="2" id="KW-1185">Reference proteome</keyword>
<name>A0ABM0M8Q9_SACKO</name>
<dbReference type="RefSeq" id="XP_006816400.1">
    <property type="nucleotide sequence ID" value="XM_006816337.1"/>
</dbReference>
<protein>
    <submittedName>
        <fullName evidence="3">Wiskott-Aldrich syndrome protein family member 2-like</fullName>
    </submittedName>
</protein>
<feature type="region of interest" description="Disordered" evidence="1">
    <location>
        <begin position="1"/>
        <end position="84"/>
    </location>
</feature>
<organism evidence="2 3">
    <name type="scientific">Saccoglossus kowalevskii</name>
    <name type="common">Acorn worm</name>
    <dbReference type="NCBI Taxonomy" id="10224"/>
    <lineage>
        <taxon>Eukaryota</taxon>
        <taxon>Metazoa</taxon>
        <taxon>Hemichordata</taxon>
        <taxon>Enteropneusta</taxon>
        <taxon>Harrimaniidae</taxon>
        <taxon>Saccoglossus</taxon>
    </lineage>
</organism>
<feature type="compositionally biased region" description="Pro residues" evidence="1">
    <location>
        <begin position="49"/>
        <end position="79"/>
    </location>
</feature>
<dbReference type="Proteomes" id="UP000694865">
    <property type="component" value="Unplaced"/>
</dbReference>
<gene>
    <name evidence="3" type="primary">LOC102806949</name>
</gene>
<feature type="compositionally biased region" description="Low complexity" evidence="1">
    <location>
        <begin position="187"/>
        <end position="199"/>
    </location>
</feature>
<feature type="region of interest" description="Disordered" evidence="1">
    <location>
        <begin position="169"/>
        <end position="258"/>
    </location>
</feature>
<feature type="region of interest" description="Disordered" evidence="1">
    <location>
        <begin position="104"/>
        <end position="132"/>
    </location>
</feature>